<feature type="transmembrane region" description="Helical" evidence="7">
    <location>
        <begin position="21"/>
        <end position="41"/>
    </location>
</feature>
<accession>L8JHG0</accession>
<dbReference type="AlphaFoldDB" id="L8JHG0"/>
<dbReference type="Proteomes" id="UP000011134">
    <property type="component" value="Unassembled WGS sequence"/>
</dbReference>
<comment type="similarity">
    <text evidence="3">Belongs to the methyl-accepting chemotaxis (MCP) protein family.</text>
</comment>
<evidence type="ECO:0000256" key="4">
    <source>
        <dbReference type="PROSITE-ProRule" id="PRU00284"/>
    </source>
</evidence>
<sequence>MKEVAFRWIDKYLIHITIQEKFYLLFMLPIIAMLSISAILVDAANEQRIEITTSQLNATSTLLSEYKVNQSDAAFMLAKTGFQIGSGELSAPVFGMNYSIAATELPGLLSYLSPLQIILASIVLIVALATVYYIMSFIGGAMFTTNKALQALADGDLTNRLNFFKVRDEFSTLAITIDKVSEREQKLVLATQEAIALMQQLSSNLRQRSHESESLSSGQQQHLDSLASATEEMATSIREVAEHAQETSLQTQEAQRVSEQGRAQVEQTRGAIAQLSNEISQAADAVAELDSNAAKIDDVVTTINGISEQTNLLALNAAIEAARAGEQGRGFAVVADEVRTLAGRTQTATVEIQQMIEALQQNSQTLMSVMKDTVNNAQNSEQQMDSVDSEISQMTERNQLISDRSTEIAAAAEQQGAVADNIASSVEEVRSQSSKINDAISQSTNEIERLNQQSEVLESLMNGLRA</sequence>
<keyword evidence="2 4" id="KW-0807">Transducer</keyword>
<dbReference type="GO" id="GO:0006935">
    <property type="term" value="P:chemotaxis"/>
    <property type="evidence" value="ECO:0007669"/>
    <property type="project" value="UniProtKB-ARBA"/>
</dbReference>
<gene>
    <name evidence="10" type="ORF">C942_01618</name>
</gene>
<evidence type="ECO:0000256" key="3">
    <source>
        <dbReference type="ARBA" id="ARBA00029447"/>
    </source>
</evidence>
<dbReference type="PANTHER" id="PTHR32089">
    <property type="entry name" value="METHYL-ACCEPTING CHEMOTAXIS PROTEIN MCPB"/>
    <property type="match status" value="1"/>
</dbReference>
<dbReference type="Pfam" id="PF00015">
    <property type="entry name" value="MCPsignal"/>
    <property type="match status" value="1"/>
</dbReference>
<dbReference type="EMBL" id="AMZO01000002">
    <property type="protein sequence ID" value="ELR67688.1"/>
    <property type="molecule type" value="Genomic_DNA"/>
</dbReference>
<keyword evidence="7" id="KW-0472">Membrane</keyword>
<dbReference type="CDD" id="cd11386">
    <property type="entry name" value="MCP_signal"/>
    <property type="match status" value="1"/>
</dbReference>
<evidence type="ECO:0000256" key="6">
    <source>
        <dbReference type="SAM" id="MobiDB-lite"/>
    </source>
</evidence>
<dbReference type="InterPro" id="IPR004089">
    <property type="entry name" value="MCPsignal_dom"/>
</dbReference>
<comment type="caution">
    <text evidence="10">The sequence shown here is derived from an EMBL/GenBank/DDBJ whole genome shotgun (WGS) entry which is preliminary data.</text>
</comment>
<reference evidence="10 11" key="1">
    <citation type="submission" date="2012-12" db="EMBL/GenBank/DDBJ databases">
        <title>Genome Assembly of Photobacterium sp. AK15.</title>
        <authorList>
            <person name="Khatri I."/>
            <person name="Vaidya B."/>
            <person name="Srinivas T.N.R."/>
            <person name="Subramanian S."/>
            <person name="Pinnaka A."/>
        </authorList>
    </citation>
    <scope>NUCLEOTIDE SEQUENCE [LARGE SCALE GENOMIC DNA]</scope>
    <source>
        <strain evidence="10 11">AK15</strain>
    </source>
</reference>
<keyword evidence="5" id="KW-0175">Coiled coil</keyword>
<evidence type="ECO:0000313" key="10">
    <source>
        <dbReference type="EMBL" id="ELR67688.1"/>
    </source>
</evidence>
<evidence type="ECO:0000259" key="8">
    <source>
        <dbReference type="PROSITE" id="PS50111"/>
    </source>
</evidence>
<keyword evidence="7" id="KW-1133">Transmembrane helix</keyword>
<dbReference type="InterPro" id="IPR003660">
    <property type="entry name" value="HAMP_dom"/>
</dbReference>
<evidence type="ECO:0000259" key="9">
    <source>
        <dbReference type="PROSITE" id="PS50885"/>
    </source>
</evidence>
<feature type="compositionally biased region" description="Polar residues" evidence="6">
    <location>
        <begin position="214"/>
        <end position="223"/>
    </location>
</feature>
<feature type="region of interest" description="Disordered" evidence="6">
    <location>
        <begin position="208"/>
        <end position="229"/>
    </location>
</feature>
<organism evidence="10 11">
    <name type="scientific">Photobacterium marinum</name>
    <dbReference type="NCBI Taxonomy" id="1056511"/>
    <lineage>
        <taxon>Bacteria</taxon>
        <taxon>Pseudomonadati</taxon>
        <taxon>Pseudomonadota</taxon>
        <taxon>Gammaproteobacteria</taxon>
        <taxon>Vibrionales</taxon>
        <taxon>Vibrionaceae</taxon>
        <taxon>Photobacterium</taxon>
    </lineage>
</organism>
<comment type="subcellular location">
    <subcellularLocation>
        <location evidence="1">Membrane</location>
    </subcellularLocation>
</comment>
<dbReference type="Gene3D" id="1.10.287.950">
    <property type="entry name" value="Methyl-accepting chemotaxis protein"/>
    <property type="match status" value="1"/>
</dbReference>
<feature type="domain" description="Methyl-accepting transducer" evidence="8">
    <location>
        <begin position="194"/>
        <end position="430"/>
    </location>
</feature>
<name>L8JHG0_9GAMM</name>
<evidence type="ECO:0000256" key="2">
    <source>
        <dbReference type="ARBA" id="ARBA00023224"/>
    </source>
</evidence>
<feature type="compositionally biased region" description="Polar residues" evidence="6">
    <location>
        <begin position="246"/>
        <end position="258"/>
    </location>
</feature>
<dbReference type="SMART" id="SM00283">
    <property type="entry name" value="MA"/>
    <property type="match status" value="1"/>
</dbReference>
<dbReference type="PROSITE" id="PS50111">
    <property type="entry name" value="CHEMOTAXIS_TRANSDUC_2"/>
    <property type="match status" value="1"/>
</dbReference>
<protein>
    <submittedName>
        <fullName evidence="10">N-acetylglucosamine regulated methyl-accepting chemotaxis protein</fullName>
    </submittedName>
</protein>
<keyword evidence="11" id="KW-1185">Reference proteome</keyword>
<dbReference type="OrthoDB" id="6757190at2"/>
<dbReference type="GO" id="GO:0016020">
    <property type="term" value="C:membrane"/>
    <property type="evidence" value="ECO:0007669"/>
    <property type="project" value="UniProtKB-SubCell"/>
</dbReference>
<dbReference type="FunFam" id="1.10.287.950:FF:000001">
    <property type="entry name" value="Methyl-accepting chemotaxis sensory transducer"/>
    <property type="match status" value="1"/>
</dbReference>
<evidence type="ECO:0000256" key="7">
    <source>
        <dbReference type="SAM" id="Phobius"/>
    </source>
</evidence>
<evidence type="ECO:0000256" key="1">
    <source>
        <dbReference type="ARBA" id="ARBA00004370"/>
    </source>
</evidence>
<dbReference type="SUPFAM" id="SSF58104">
    <property type="entry name" value="Methyl-accepting chemotaxis protein (MCP) signaling domain"/>
    <property type="match status" value="1"/>
</dbReference>
<feature type="coiled-coil region" evidence="5">
    <location>
        <begin position="370"/>
        <end position="397"/>
    </location>
</feature>
<dbReference type="GO" id="GO:0007165">
    <property type="term" value="P:signal transduction"/>
    <property type="evidence" value="ECO:0007669"/>
    <property type="project" value="UniProtKB-KW"/>
</dbReference>
<dbReference type="PATRIC" id="fig|1056511.3.peg.691"/>
<feature type="domain" description="HAMP" evidence="9">
    <location>
        <begin position="147"/>
        <end position="189"/>
    </location>
</feature>
<dbReference type="PROSITE" id="PS50885">
    <property type="entry name" value="HAMP"/>
    <property type="match status" value="1"/>
</dbReference>
<feature type="transmembrane region" description="Helical" evidence="7">
    <location>
        <begin position="115"/>
        <end position="135"/>
    </location>
</feature>
<evidence type="ECO:0000256" key="5">
    <source>
        <dbReference type="SAM" id="Coils"/>
    </source>
</evidence>
<keyword evidence="7" id="KW-0812">Transmembrane</keyword>
<feature type="coiled-coil region" evidence="5">
    <location>
        <begin position="433"/>
        <end position="460"/>
    </location>
</feature>
<feature type="region of interest" description="Disordered" evidence="6">
    <location>
        <begin position="241"/>
        <end position="263"/>
    </location>
</feature>
<evidence type="ECO:0000313" key="11">
    <source>
        <dbReference type="Proteomes" id="UP000011134"/>
    </source>
</evidence>
<proteinExistence type="inferred from homology"/>
<dbReference type="PANTHER" id="PTHR32089:SF65">
    <property type="entry name" value="CHEMOTAXIS SIGNAL TRANSDUCTION SYSTEM METHYL ACCEPTING SENSORY TRANSDUCER"/>
    <property type="match status" value="1"/>
</dbReference>
<dbReference type="RefSeq" id="WP_007462408.1">
    <property type="nucleotide sequence ID" value="NZ_AMZO01000002.1"/>
</dbReference>